<evidence type="ECO:0000256" key="9">
    <source>
        <dbReference type="SAM" id="Phobius"/>
    </source>
</evidence>
<protein>
    <recommendedName>
        <fullName evidence="1">non-specific serine/threonine protein kinase</fullName>
        <ecNumber evidence="1">2.7.11.1</ecNumber>
    </recommendedName>
</protein>
<dbReference type="GO" id="GO:0005524">
    <property type="term" value="F:ATP binding"/>
    <property type="evidence" value="ECO:0007669"/>
    <property type="project" value="UniProtKB-UniRule"/>
</dbReference>
<keyword evidence="9" id="KW-0472">Membrane</keyword>
<dbReference type="SMART" id="SM00220">
    <property type="entry name" value="S_TKc"/>
    <property type="match status" value="1"/>
</dbReference>
<name>A0A0F0KHQ2_9MICO</name>
<evidence type="ECO:0000256" key="1">
    <source>
        <dbReference type="ARBA" id="ARBA00012513"/>
    </source>
</evidence>
<evidence type="ECO:0000256" key="6">
    <source>
        <dbReference type="ARBA" id="ARBA00022840"/>
    </source>
</evidence>
<dbReference type="PROSITE" id="PS00108">
    <property type="entry name" value="PROTEIN_KINASE_ST"/>
    <property type="match status" value="1"/>
</dbReference>
<dbReference type="RefSeq" id="WP_045264501.1">
    <property type="nucleotide sequence ID" value="NZ_JYIV01000028.1"/>
</dbReference>
<organism evidence="11 12">
    <name type="scientific">Microbacterium oxydans</name>
    <dbReference type="NCBI Taxonomy" id="82380"/>
    <lineage>
        <taxon>Bacteria</taxon>
        <taxon>Bacillati</taxon>
        <taxon>Actinomycetota</taxon>
        <taxon>Actinomycetes</taxon>
        <taxon>Micrococcales</taxon>
        <taxon>Microbacteriaceae</taxon>
        <taxon>Microbacterium</taxon>
    </lineage>
</organism>
<dbReference type="Gene3D" id="3.30.200.20">
    <property type="entry name" value="Phosphorylase Kinase, domain 1"/>
    <property type="match status" value="1"/>
</dbReference>
<dbReference type="PANTHER" id="PTHR43289">
    <property type="entry name" value="MITOGEN-ACTIVATED PROTEIN KINASE KINASE KINASE 20-RELATED"/>
    <property type="match status" value="1"/>
</dbReference>
<gene>
    <name evidence="11" type="primary">prkC</name>
    <name evidence="11" type="ORF">RN51_02644</name>
</gene>
<dbReference type="PROSITE" id="PS00107">
    <property type="entry name" value="PROTEIN_KINASE_ATP"/>
    <property type="match status" value="1"/>
</dbReference>
<evidence type="ECO:0000256" key="3">
    <source>
        <dbReference type="ARBA" id="ARBA00022679"/>
    </source>
</evidence>
<keyword evidence="9" id="KW-0812">Transmembrane</keyword>
<dbReference type="OrthoDB" id="9762169at2"/>
<dbReference type="GO" id="GO:0004674">
    <property type="term" value="F:protein serine/threonine kinase activity"/>
    <property type="evidence" value="ECO:0007669"/>
    <property type="project" value="UniProtKB-KW"/>
</dbReference>
<dbReference type="PANTHER" id="PTHR43289:SF6">
    <property type="entry name" value="SERINE_THREONINE-PROTEIN KINASE NEKL-3"/>
    <property type="match status" value="1"/>
</dbReference>
<sequence length="477" mass="49464">MIEDSAPTDSAPTDPAPTQELLGGRYQLRDCVGQGGMARVYRADDVLLGRTVAIKLLNEGTEGASSERARSEMTVLASLNHPAMVTLYDAQLVPGKAEYLVMEFVDGPTLSARIAQGPVPPTDVAMIAADLAEALHVVHGAGVVHRDVKPSNVLLSPTSLPGSRSGAKLADFGISVLVDDARLTSPGVVIGTAAYLAPEQLRGAPPAPAADIYALGLVLLEALTGKRAFGQAEGIGAAMARLIEVPAVPRSVGPQWADLLTRMVAIAPEDRPSAAAVFAAASMLASAPVVPPRPPVPVIAPPVPAASAASAVSTAPTRLLSSKTPERVVPTRRPTHRWGVIGTAAVAVAASVLVGVWAAGQGFGDTGIVKTGDVESVVTEQTPEPSPSIAPTPDQADVAQDSPVTVVPVVPAENTQPGTVDQVVDQTKDELKAAEQAAKDDRKAQEQAQKAAEQEQKKADKEQEKADKEQERRDAKK</sequence>
<comment type="caution">
    <text evidence="11">The sequence shown here is derived from an EMBL/GenBank/DDBJ whole genome shotgun (WGS) entry which is preliminary data.</text>
</comment>
<feature type="compositionally biased region" description="Low complexity" evidence="8">
    <location>
        <begin position="1"/>
        <end position="18"/>
    </location>
</feature>
<dbReference type="EMBL" id="JYIV01000028">
    <property type="protein sequence ID" value="KJL20427.1"/>
    <property type="molecule type" value="Genomic_DNA"/>
</dbReference>
<dbReference type="PROSITE" id="PS50011">
    <property type="entry name" value="PROTEIN_KINASE_DOM"/>
    <property type="match status" value="1"/>
</dbReference>
<evidence type="ECO:0000256" key="5">
    <source>
        <dbReference type="ARBA" id="ARBA00022777"/>
    </source>
</evidence>
<evidence type="ECO:0000256" key="7">
    <source>
        <dbReference type="PROSITE-ProRule" id="PRU10141"/>
    </source>
</evidence>
<keyword evidence="3 11" id="KW-0808">Transferase</keyword>
<dbReference type="Pfam" id="PF00069">
    <property type="entry name" value="Pkinase"/>
    <property type="match status" value="1"/>
</dbReference>
<accession>A0A0F0KHQ2</accession>
<dbReference type="InterPro" id="IPR000719">
    <property type="entry name" value="Prot_kinase_dom"/>
</dbReference>
<feature type="region of interest" description="Disordered" evidence="8">
    <location>
        <begin position="1"/>
        <end position="20"/>
    </location>
</feature>
<keyword evidence="4 7" id="KW-0547">Nucleotide-binding</keyword>
<feature type="compositionally biased region" description="Basic and acidic residues" evidence="8">
    <location>
        <begin position="452"/>
        <end position="477"/>
    </location>
</feature>
<evidence type="ECO:0000313" key="11">
    <source>
        <dbReference type="EMBL" id="KJL20427.1"/>
    </source>
</evidence>
<dbReference type="SUPFAM" id="SSF56112">
    <property type="entry name" value="Protein kinase-like (PK-like)"/>
    <property type="match status" value="1"/>
</dbReference>
<dbReference type="InterPro" id="IPR008271">
    <property type="entry name" value="Ser/Thr_kinase_AS"/>
</dbReference>
<evidence type="ECO:0000313" key="12">
    <source>
        <dbReference type="Proteomes" id="UP000033725"/>
    </source>
</evidence>
<keyword evidence="6 7" id="KW-0067">ATP-binding</keyword>
<dbReference type="CDD" id="cd14014">
    <property type="entry name" value="STKc_PknB_like"/>
    <property type="match status" value="1"/>
</dbReference>
<keyword evidence="5 11" id="KW-0418">Kinase</keyword>
<dbReference type="Gene3D" id="1.10.510.10">
    <property type="entry name" value="Transferase(Phosphotransferase) domain 1"/>
    <property type="match status" value="1"/>
</dbReference>
<feature type="domain" description="Protein kinase" evidence="10">
    <location>
        <begin position="26"/>
        <end position="284"/>
    </location>
</feature>
<dbReference type="AlphaFoldDB" id="A0A0F0KHQ2"/>
<reference evidence="11 12" key="1">
    <citation type="submission" date="2015-02" db="EMBL/GenBank/DDBJ databases">
        <title>Draft genome sequences of ten Microbacterium spp. with emphasis on heavy metal contaminated environments.</title>
        <authorList>
            <person name="Corretto E."/>
        </authorList>
    </citation>
    <scope>NUCLEOTIDE SEQUENCE [LARGE SCALE GENOMIC DNA]</scope>
    <source>
        <strain evidence="11 12">BEL163</strain>
    </source>
</reference>
<dbReference type="PATRIC" id="fig|82380.10.peg.2656"/>
<evidence type="ECO:0000259" key="10">
    <source>
        <dbReference type="PROSITE" id="PS50011"/>
    </source>
</evidence>
<proteinExistence type="predicted"/>
<evidence type="ECO:0000256" key="8">
    <source>
        <dbReference type="SAM" id="MobiDB-lite"/>
    </source>
</evidence>
<keyword evidence="2" id="KW-0723">Serine/threonine-protein kinase</keyword>
<evidence type="ECO:0000256" key="2">
    <source>
        <dbReference type="ARBA" id="ARBA00022527"/>
    </source>
</evidence>
<dbReference type="InterPro" id="IPR011009">
    <property type="entry name" value="Kinase-like_dom_sf"/>
</dbReference>
<keyword evidence="9" id="KW-1133">Transmembrane helix</keyword>
<feature type="region of interest" description="Disordered" evidence="8">
    <location>
        <begin position="377"/>
        <end position="477"/>
    </location>
</feature>
<dbReference type="Proteomes" id="UP000033725">
    <property type="component" value="Unassembled WGS sequence"/>
</dbReference>
<evidence type="ECO:0000256" key="4">
    <source>
        <dbReference type="ARBA" id="ARBA00022741"/>
    </source>
</evidence>
<dbReference type="InterPro" id="IPR017441">
    <property type="entry name" value="Protein_kinase_ATP_BS"/>
</dbReference>
<feature type="transmembrane region" description="Helical" evidence="9">
    <location>
        <begin position="338"/>
        <end position="360"/>
    </location>
</feature>
<feature type="binding site" evidence="7">
    <location>
        <position position="55"/>
    </location>
    <ligand>
        <name>ATP</name>
        <dbReference type="ChEBI" id="CHEBI:30616"/>
    </ligand>
</feature>
<dbReference type="EC" id="2.7.11.1" evidence="1"/>
<feature type="compositionally biased region" description="Basic and acidic residues" evidence="8">
    <location>
        <begin position="426"/>
        <end position="445"/>
    </location>
</feature>